<dbReference type="CDD" id="cd07061">
    <property type="entry name" value="HP_HAP_like"/>
    <property type="match status" value="1"/>
</dbReference>
<name>A0A0N4V495_ENTVE</name>
<evidence type="ECO:0000313" key="2">
    <source>
        <dbReference type="WBParaSite" id="EVEC_0000491401-mRNA-1"/>
    </source>
</evidence>
<dbReference type="SUPFAM" id="SSF53254">
    <property type="entry name" value="Phosphoglycerate mutase-like"/>
    <property type="match status" value="1"/>
</dbReference>
<dbReference type="AlphaFoldDB" id="A0A0N4V495"/>
<reference evidence="2" key="1">
    <citation type="submission" date="2017-02" db="UniProtKB">
        <authorList>
            <consortium name="WormBaseParasite"/>
        </authorList>
    </citation>
    <scope>IDENTIFICATION</scope>
</reference>
<organism evidence="2">
    <name type="scientific">Enterobius vermicularis</name>
    <name type="common">Human pinworm</name>
    <dbReference type="NCBI Taxonomy" id="51028"/>
    <lineage>
        <taxon>Eukaryota</taxon>
        <taxon>Metazoa</taxon>
        <taxon>Ecdysozoa</taxon>
        <taxon>Nematoda</taxon>
        <taxon>Chromadorea</taxon>
        <taxon>Rhabditida</taxon>
        <taxon>Spirurina</taxon>
        <taxon>Oxyuridomorpha</taxon>
        <taxon>Oxyuroidea</taxon>
        <taxon>Oxyuridae</taxon>
        <taxon>Enterobius</taxon>
    </lineage>
</organism>
<dbReference type="Gene3D" id="3.40.50.1240">
    <property type="entry name" value="Phosphoglycerate mutase-like"/>
    <property type="match status" value="1"/>
</dbReference>
<dbReference type="GO" id="GO:0016791">
    <property type="term" value="F:phosphatase activity"/>
    <property type="evidence" value="ECO:0007669"/>
    <property type="project" value="TreeGrafter"/>
</dbReference>
<dbReference type="PANTHER" id="PTHR11567">
    <property type="entry name" value="ACID PHOSPHATASE-RELATED"/>
    <property type="match status" value="1"/>
</dbReference>
<protein>
    <submittedName>
        <fullName evidence="2">Testicular acid phosphatase homolog</fullName>
    </submittedName>
</protein>
<dbReference type="InterPro" id="IPR029033">
    <property type="entry name" value="His_PPase_superfam"/>
</dbReference>
<dbReference type="InterPro" id="IPR050645">
    <property type="entry name" value="Histidine_acid_phosphatase"/>
</dbReference>
<dbReference type="Pfam" id="PF00328">
    <property type="entry name" value="His_Phos_2"/>
    <property type="match status" value="1"/>
</dbReference>
<comment type="similarity">
    <text evidence="1">Belongs to the histidine acid phosphatase family.</text>
</comment>
<accession>A0A0N4V495</accession>
<dbReference type="InterPro" id="IPR000560">
    <property type="entry name" value="His_Pase_clade-2"/>
</dbReference>
<proteinExistence type="inferred from homology"/>
<sequence>MLRPTDWECSLYDEVADHENKDAFKKLKKEYSDFFKFLKNVTGYEKVGFGKAASLNNLNREVRFSFDSPTLFTAAYSGVVILLIVEVKIKIIHHLPQPDWVYKRWPEHDNQTTLEIVTELKRIERVSEFDSPDKARLRGGLLLGDWVSRAVNISNGKVVQPQKMNLYSTHEGTVASLMYAFGIGDGTLIPYAACLIMEVYQTPKGGTVVKLLYKNQTDQNYLHNTIIPGCQEFCPVKKLKKLLADMIIDDDDELVEQERV</sequence>
<dbReference type="WBParaSite" id="EVEC_0000491401-mRNA-1">
    <property type="protein sequence ID" value="EVEC_0000491401-mRNA-1"/>
    <property type="gene ID" value="EVEC_0000491401"/>
</dbReference>
<dbReference type="PANTHER" id="PTHR11567:SF210">
    <property type="entry name" value="ACID PHOSPHATASE 5-RELATED"/>
    <property type="match status" value="1"/>
</dbReference>
<evidence type="ECO:0000256" key="1">
    <source>
        <dbReference type="ARBA" id="ARBA00005375"/>
    </source>
</evidence>